<dbReference type="RefSeq" id="XP_025547513.1">
    <property type="nucleotide sequence ID" value="XM_025695863.1"/>
</dbReference>
<evidence type="ECO:0000313" key="3">
    <source>
        <dbReference type="Proteomes" id="UP000248961"/>
    </source>
</evidence>
<evidence type="ECO:0000313" key="2">
    <source>
        <dbReference type="EMBL" id="RAL08359.1"/>
    </source>
</evidence>
<keyword evidence="3" id="KW-1185">Reference proteome</keyword>
<dbReference type="AlphaFoldDB" id="A0A395HLK5"/>
<reference evidence="2 3" key="1">
    <citation type="submission" date="2018-02" db="EMBL/GenBank/DDBJ databases">
        <title>The genomes of Aspergillus section Nigri reveals drivers in fungal speciation.</title>
        <authorList>
            <consortium name="DOE Joint Genome Institute"/>
            <person name="Vesth T.C."/>
            <person name="Nybo J."/>
            <person name="Theobald S."/>
            <person name="Brandl J."/>
            <person name="Frisvad J.C."/>
            <person name="Nielsen K.F."/>
            <person name="Lyhne E.K."/>
            <person name="Kogle M.E."/>
            <person name="Kuo A."/>
            <person name="Riley R."/>
            <person name="Clum A."/>
            <person name="Nolan M."/>
            <person name="Lipzen A."/>
            <person name="Salamov A."/>
            <person name="Henrissat B."/>
            <person name="Wiebenga A."/>
            <person name="De vries R.P."/>
            <person name="Grigoriev I.V."/>
            <person name="Mortensen U.H."/>
            <person name="Andersen M.R."/>
            <person name="Baker S.E."/>
        </authorList>
    </citation>
    <scope>NUCLEOTIDE SEQUENCE [LARGE SCALE GENOMIC DNA]</scope>
    <source>
        <strain evidence="2 3">CBS 101889</strain>
    </source>
</reference>
<gene>
    <name evidence="2" type="ORF">BO97DRAFT_408431</name>
</gene>
<protein>
    <submittedName>
        <fullName evidence="2">Uncharacterized protein</fullName>
    </submittedName>
</protein>
<accession>A0A395HLK5</accession>
<evidence type="ECO:0000256" key="1">
    <source>
        <dbReference type="SAM" id="MobiDB-lite"/>
    </source>
</evidence>
<dbReference type="EMBL" id="KZ824316">
    <property type="protein sequence ID" value="RAL08359.1"/>
    <property type="molecule type" value="Genomic_DNA"/>
</dbReference>
<name>A0A395HLK5_ASPHC</name>
<organism evidence="2 3">
    <name type="scientific">Aspergillus homomorphus (strain CBS 101889)</name>
    <dbReference type="NCBI Taxonomy" id="1450537"/>
    <lineage>
        <taxon>Eukaryota</taxon>
        <taxon>Fungi</taxon>
        <taxon>Dikarya</taxon>
        <taxon>Ascomycota</taxon>
        <taxon>Pezizomycotina</taxon>
        <taxon>Eurotiomycetes</taxon>
        <taxon>Eurotiomycetidae</taxon>
        <taxon>Eurotiales</taxon>
        <taxon>Aspergillaceae</taxon>
        <taxon>Aspergillus</taxon>
        <taxon>Aspergillus subgen. Circumdati</taxon>
    </lineage>
</organism>
<dbReference type="GeneID" id="37200152"/>
<dbReference type="Proteomes" id="UP000248961">
    <property type="component" value="Unassembled WGS sequence"/>
</dbReference>
<proteinExistence type="predicted"/>
<feature type="region of interest" description="Disordered" evidence="1">
    <location>
        <begin position="1"/>
        <end position="25"/>
    </location>
</feature>
<sequence length="88" mass="9999">MYVSNEKKKRLTWLPPPPADEQHGTDRNCMRCRHTVIVILWLYALVAVTDRLRPHGKGKPLRIAPEKGLATDSKVRLAGSRTTFFSVT</sequence>
<dbReference type="VEuPathDB" id="FungiDB:BO97DRAFT_408431"/>